<dbReference type="Proteomes" id="UP000028302">
    <property type="component" value="Unassembled WGS sequence"/>
</dbReference>
<dbReference type="Gene3D" id="3.90.320.10">
    <property type="match status" value="1"/>
</dbReference>
<name>A0A084INS0_SALHC</name>
<dbReference type="RefSeq" id="WP_051883133.1">
    <property type="nucleotide sequence ID" value="NZ_APNK01000005.1"/>
</dbReference>
<dbReference type="EMBL" id="APNK01000005">
    <property type="protein sequence ID" value="KEZ78354.1"/>
    <property type="molecule type" value="Genomic_DNA"/>
</dbReference>
<feature type="region of interest" description="Disordered" evidence="1">
    <location>
        <begin position="1"/>
        <end position="22"/>
    </location>
</feature>
<dbReference type="InterPro" id="IPR051703">
    <property type="entry name" value="NF-kappa-B_Signaling_Reg"/>
</dbReference>
<reference evidence="3 4" key="1">
    <citation type="submission" date="2013-03" db="EMBL/GenBank/DDBJ databases">
        <title>Salinisphaera hydrothermalis C41B8 Genome Sequencing.</title>
        <authorList>
            <person name="Li C."/>
            <person name="Lai Q."/>
            <person name="Shao Z."/>
        </authorList>
    </citation>
    <scope>NUCLEOTIDE SEQUENCE [LARGE SCALE GENOMIC DNA]</scope>
    <source>
        <strain evidence="3 4">C41B8</strain>
    </source>
</reference>
<keyword evidence="4" id="KW-1185">Reference proteome</keyword>
<comment type="caution">
    <text evidence="3">The sequence shown here is derived from an EMBL/GenBank/DDBJ whole genome shotgun (WGS) entry which is preliminary data.</text>
</comment>
<evidence type="ECO:0000313" key="3">
    <source>
        <dbReference type="EMBL" id="KEZ78354.1"/>
    </source>
</evidence>
<dbReference type="OrthoDB" id="1245848at2"/>
<dbReference type="PANTHER" id="PTHR46609:SF6">
    <property type="entry name" value="EXONUCLEASE, PHAGE-TYPE_RECB, C-TERMINAL DOMAIN-CONTAINING PROTEIN-RELATED"/>
    <property type="match status" value="1"/>
</dbReference>
<evidence type="ECO:0000259" key="2">
    <source>
        <dbReference type="Pfam" id="PF09588"/>
    </source>
</evidence>
<dbReference type="GO" id="GO:0004527">
    <property type="term" value="F:exonuclease activity"/>
    <property type="evidence" value="ECO:0007669"/>
    <property type="project" value="UniProtKB-KW"/>
</dbReference>
<evidence type="ECO:0000313" key="4">
    <source>
        <dbReference type="Proteomes" id="UP000028302"/>
    </source>
</evidence>
<feature type="domain" description="YqaJ viral recombinase" evidence="2">
    <location>
        <begin position="34"/>
        <end position="174"/>
    </location>
</feature>
<keyword evidence="3" id="KW-0540">Nuclease</keyword>
<organism evidence="3 4">
    <name type="scientific">Salinisphaera hydrothermalis (strain C41B8)</name>
    <dbReference type="NCBI Taxonomy" id="1304275"/>
    <lineage>
        <taxon>Bacteria</taxon>
        <taxon>Pseudomonadati</taxon>
        <taxon>Pseudomonadota</taxon>
        <taxon>Gammaproteobacteria</taxon>
        <taxon>Salinisphaerales</taxon>
        <taxon>Salinisphaeraceae</taxon>
        <taxon>Salinisphaera</taxon>
    </lineage>
</organism>
<accession>A0A084INS0</accession>
<keyword evidence="3" id="KW-0269">Exonuclease</keyword>
<dbReference type="SUPFAM" id="SSF52980">
    <property type="entry name" value="Restriction endonuclease-like"/>
    <property type="match status" value="1"/>
</dbReference>
<dbReference type="AlphaFoldDB" id="A0A084INS0"/>
<proteinExistence type="predicted"/>
<dbReference type="CDD" id="cd22343">
    <property type="entry name" value="PDDEXK_lambda_exonuclease-like"/>
    <property type="match status" value="1"/>
</dbReference>
<protein>
    <submittedName>
        <fullName evidence="3">Exonuclease, phage-type</fullName>
    </submittedName>
</protein>
<dbReference type="InterPro" id="IPR011604">
    <property type="entry name" value="PDDEXK-like_dom_sf"/>
</dbReference>
<feature type="compositionally biased region" description="Acidic residues" evidence="1">
    <location>
        <begin position="1"/>
        <end position="11"/>
    </location>
</feature>
<dbReference type="InterPro" id="IPR011335">
    <property type="entry name" value="Restrct_endonuc-II-like"/>
</dbReference>
<evidence type="ECO:0000256" key="1">
    <source>
        <dbReference type="SAM" id="MobiDB-lite"/>
    </source>
</evidence>
<dbReference type="eggNOG" id="ENOG5030IDW">
    <property type="taxonomic scope" value="Bacteria"/>
</dbReference>
<sequence length="229" mass="26244">MWTLDIDDDGNVADAPSPDETPLRIIDCEQNSEQWSRERMGIPTASAFDKVISRGRADRPSETRRKYMLTLLGERLTGVLAENFDTPATDRGHHDEEFAAQDYAFRQNVKIETIGFMRRGNVGVSPDRRIVGVSGLVEIKSKKPDLQLAVLFDDALPAEHKPQVQGALMVSGYDFVDFVSYCRDLPLFVKRIYRDEPYIDWLRDQVDQFNRELDALELHMLDRYYGGAR</sequence>
<dbReference type="PANTHER" id="PTHR46609">
    <property type="entry name" value="EXONUCLEASE, PHAGE-TYPE/RECB, C-TERMINAL DOMAIN-CONTAINING PROTEIN"/>
    <property type="match status" value="1"/>
</dbReference>
<keyword evidence="3" id="KW-0378">Hydrolase</keyword>
<dbReference type="STRING" id="1304275.C41B8_05613"/>
<dbReference type="InterPro" id="IPR019080">
    <property type="entry name" value="YqaJ_viral_recombinase"/>
</dbReference>
<gene>
    <name evidence="3" type="ORF">C41B8_05613</name>
</gene>
<dbReference type="Pfam" id="PF09588">
    <property type="entry name" value="YqaJ"/>
    <property type="match status" value="1"/>
</dbReference>